<dbReference type="STRING" id="112903.SAMN04490178_1218"/>
<dbReference type="OrthoDB" id="1633824at2"/>
<protein>
    <recommendedName>
        <fullName evidence="1">ASCH domain-containing protein</fullName>
    </recommendedName>
</protein>
<dbReference type="EMBL" id="FODY01000021">
    <property type="protein sequence ID" value="SEP36013.1"/>
    <property type="molecule type" value="Genomic_DNA"/>
</dbReference>
<evidence type="ECO:0000259" key="1">
    <source>
        <dbReference type="Pfam" id="PF04266"/>
    </source>
</evidence>
<dbReference type="InterPro" id="IPR007374">
    <property type="entry name" value="ASCH_domain"/>
</dbReference>
<gene>
    <name evidence="2" type="ORF">SAMN04490178_1218</name>
</gene>
<sequence length="116" mass="13569">MYALNFQSPNHKKLLLERKKNCTVRLGDVSDVYLENSVVWITVGKPFQSKRKLYTAIIDRVLTKKFSELTTHDLDHQNPEIETVDELAVFFEKVYQKSISLEDIVTVIYFSEIIDE</sequence>
<dbReference type="Proteomes" id="UP000198847">
    <property type="component" value="Unassembled WGS sequence"/>
</dbReference>
<dbReference type="RefSeq" id="WP_091749341.1">
    <property type="nucleotide sequence ID" value="NZ_FODY01000021.1"/>
</dbReference>
<reference evidence="2 3" key="1">
    <citation type="submission" date="2016-10" db="EMBL/GenBank/DDBJ databases">
        <authorList>
            <person name="de Groot N.N."/>
        </authorList>
    </citation>
    <scope>NUCLEOTIDE SEQUENCE [LARGE SCALE GENOMIC DNA]</scope>
    <source>
        <strain evidence="2 3">DSM 13305</strain>
    </source>
</reference>
<organism evidence="2 3">
    <name type="scientific">Propionispora vibrioides</name>
    <dbReference type="NCBI Taxonomy" id="112903"/>
    <lineage>
        <taxon>Bacteria</taxon>
        <taxon>Bacillati</taxon>
        <taxon>Bacillota</taxon>
        <taxon>Negativicutes</taxon>
        <taxon>Selenomonadales</taxon>
        <taxon>Sporomusaceae</taxon>
        <taxon>Propionispora</taxon>
    </lineage>
</organism>
<name>A0A1H8X8H8_9FIRM</name>
<proteinExistence type="predicted"/>
<accession>A0A1H8X8H8</accession>
<evidence type="ECO:0000313" key="2">
    <source>
        <dbReference type="EMBL" id="SEP36013.1"/>
    </source>
</evidence>
<keyword evidence="3" id="KW-1185">Reference proteome</keyword>
<dbReference type="Pfam" id="PF04266">
    <property type="entry name" value="ASCH"/>
    <property type="match status" value="1"/>
</dbReference>
<dbReference type="AlphaFoldDB" id="A0A1H8X8H8"/>
<feature type="domain" description="ASCH" evidence="1">
    <location>
        <begin position="11"/>
        <end position="111"/>
    </location>
</feature>
<evidence type="ECO:0000313" key="3">
    <source>
        <dbReference type="Proteomes" id="UP000198847"/>
    </source>
</evidence>